<dbReference type="InterPro" id="IPR050575">
    <property type="entry name" value="BMC_shell"/>
</dbReference>
<evidence type="ECO:0000313" key="5">
    <source>
        <dbReference type="EMBL" id="KNZ68766.1"/>
    </source>
</evidence>
<name>A0A0L6VZY3_9FIRM</name>
<dbReference type="InterPro" id="IPR044872">
    <property type="entry name" value="CcmK/CsoS1_BMC"/>
</dbReference>
<dbReference type="CDD" id="cd07053">
    <property type="entry name" value="BMC_PduT_repeat1"/>
    <property type="match status" value="1"/>
</dbReference>
<dbReference type="PIRSF" id="PIRSF034834">
    <property type="entry name" value="PduT"/>
    <property type="match status" value="1"/>
</dbReference>
<gene>
    <name evidence="5" type="ORF">Tfer_2645</name>
</gene>
<dbReference type="GO" id="GO:0031469">
    <property type="term" value="C:bacterial microcompartment"/>
    <property type="evidence" value="ECO:0007669"/>
    <property type="project" value="UniProtKB-SubCell"/>
</dbReference>
<evidence type="ECO:0000256" key="2">
    <source>
        <dbReference type="ARBA" id="ARBA00024446"/>
    </source>
</evidence>
<dbReference type="PROSITE" id="PS51930">
    <property type="entry name" value="BMC_2"/>
    <property type="match status" value="2"/>
</dbReference>
<dbReference type="PANTHER" id="PTHR33941">
    <property type="entry name" value="PROPANEDIOL UTILIZATION PROTEIN PDUA"/>
    <property type="match status" value="1"/>
</dbReference>
<dbReference type="Gene3D" id="3.30.70.1710">
    <property type="match status" value="2"/>
</dbReference>
<proteinExistence type="inferred from homology"/>
<dbReference type="SMART" id="SM00877">
    <property type="entry name" value="BMC"/>
    <property type="match status" value="2"/>
</dbReference>
<evidence type="ECO:0000256" key="1">
    <source>
        <dbReference type="ARBA" id="ARBA00024322"/>
    </source>
</evidence>
<dbReference type="EMBL" id="LGTE01000022">
    <property type="protein sequence ID" value="KNZ68766.1"/>
    <property type="molecule type" value="Genomic_DNA"/>
</dbReference>
<dbReference type="Proteomes" id="UP000037175">
    <property type="component" value="Unassembled WGS sequence"/>
</dbReference>
<keyword evidence="6" id="KW-1185">Reference proteome</keyword>
<keyword evidence="2" id="KW-1283">Bacterial microcompartment</keyword>
<dbReference type="PANTHER" id="PTHR33941:SF11">
    <property type="entry name" value="BACTERIAL MICROCOMPARTMENT SHELL PROTEIN PDUJ"/>
    <property type="match status" value="1"/>
</dbReference>
<dbReference type="SUPFAM" id="SSF143414">
    <property type="entry name" value="CcmK-like"/>
    <property type="match status" value="2"/>
</dbReference>
<dbReference type="InterPro" id="IPR011238">
    <property type="entry name" value="Micro_shell_prot_PduT"/>
</dbReference>
<dbReference type="CDD" id="cd07054">
    <property type="entry name" value="BMC_PduT_repeat2"/>
    <property type="match status" value="1"/>
</dbReference>
<sequence>MIRAIGLVEFNSIAKGIEAADIMFKAAQVEPLVCRTVCPGKYVVLVWGDVAAVQSSVKAGINQGSASVVDEFVLPNVHPSVIPAINGTAQVKEIRALGIIETFSLASLIVAADTAVKAAEVDLLEIRLGLAIGGKSFVTLTGDVGAVKTSVSTGAATAAEKGLLVNQIVIPSPHPNLKSHLY</sequence>
<feature type="domain" description="BMC" evidence="4">
    <location>
        <begin position="96"/>
        <end position="182"/>
    </location>
</feature>
<evidence type="ECO:0000259" key="4">
    <source>
        <dbReference type="PROSITE" id="PS51930"/>
    </source>
</evidence>
<comment type="similarity">
    <text evidence="3">Belongs to the bacterial microcompartments protein family.</text>
</comment>
<dbReference type="AlphaFoldDB" id="A0A0L6VZY3"/>
<dbReference type="Pfam" id="PF00936">
    <property type="entry name" value="BMC"/>
    <property type="match status" value="2"/>
</dbReference>
<accession>A0A0L6VZY3</accession>
<comment type="caution">
    <text evidence="5">The sequence shown here is derived from an EMBL/GenBank/DDBJ whole genome shotgun (WGS) entry which is preliminary data.</text>
</comment>
<protein>
    <submittedName>
        <fullName evidence="5">Microcompartments protein</fullName>
    </submittedName>
</protein>
<feature type="domain" description="BMC" evidence="4">
    <location>
        <begin position="4"/>
        <end position="86"/>
    </location>
</feature>
<dbReference type="InterPro" id="IPR000249">
    <property type="entry name" value="BMC_dom"/>
</dbReference>
<comment type="subcellular location">
    <subcellularLocation>
        <location evidence="1">Bacterial microcompartment</location>
    </subcellularLocation>
</comment>
<organism evidence="5 6">
    <name type="scientific">Thermincola ferriacetica</name>
    <dbReference type="NCBI Taxonomy" id="281456"/>
    <lineage>
        <taxon>Bacteria</taxon>
        <taxon>Bacillati</taxon>
        <taxon>Bacillota</taxon>
        <taxon>Clostridia</taxon>
        <taxon>Eubacteriales</taxon>
        <taxon>Thermincolaceae</taxon>
        <taxon>Thermincola</taxon>
    </lineage>
</organism>
<evidence type="ECO:0000256" key="3">
    <source>
        <dbReference type="PROSITE-ProRule" id="PRU01278"/>
    </source>
</evidence>
<evidence type="ECO:0000313" key="6">
    <source>
        <dbReference type="Proteomes" id="UP000037175"/>
    </source>
</evidence>
<reference evidence="6" key="1">
    <citation type="submission" date="2015-07" db="EMBL/GenBank/DDBJ databases">
        <title>Complete Genome of Thermincola ferriacetica strain Z-0001T.</title>
        <authorList>
            <person name="Lusk B."/>
            <person name="Badalamenti J.P."/>
            <person name="Parameswaran P."/>
            <person name="Bond D.R."/>
            <person name="Torres C.I."/>
        </authorList>
    </citation>
    <scope>NUCLEOTIDE SEQUENCE [LARGE SCALE GENOMIC DNA]</scope>
    <source>
        <strain evidence="6">Z-0001</strain>
    </source>
</reference>
<dbReference type="InterPro" id="IPR037233">
    <property type="entry name" value="CcmK-like_sf"/>
</dbReference>
<dbReference type="RefSeq" id="WP_052218678.1">
    <property type="nucleotide sequence ID" value="NZ_LGTE01000022.1"/>
</dbReference>